<accession>A0ABU1DAL5</accession>
<feature type="chain" id="PRO_5046943191" evidence="1">
    <location>
        <begin position="24"/>
        <end position="240"/>
    </location>
</feature>
<comment type="caution">
    <text evidence="2">The sequence shown here is derived from an EMBL/GenBank/DDBJ whole genome shotgun (WGS) entry which is preliminary data.</text>
</comment>
<gene>
    <name evidence="2" type="ORF">IHQ68_00550</name>
</gene>
<protein>
    <submittedName>
        <fullName evidence="2">Uncharacterized protein</fullName>
    </submittedName>
</protein>
<evidence type="ECO:0000313" key="2">
    <source>
        <dbReference type="EMBL" id="MDR4305117.1"/>
    </source>
</evidence>
<keyword evidence="1" id="KW-0732">Signal</keyword>
<sequence>MTRASPPLAAALLAGLLAGPALAEFDPPPAKIPTLPQAGAKADDFAPPGWIVEAKAEGDLDGDKVPDLAFVLHGTDPALKVKNDSLGPDEVDTNPRILGVAVARGGSFRLVAQNATLIPRNDIPTRSDPFEADGLSIARGAVKLSLGLFMSAGGWGMSNVSFLFRVRDGKLETIGYDRSDTQRNTGETETVSVNYITRKMSRAKGSIETEPDKDKVVWTTLKGPAPSIDQIGDGLDFEPK</sequence>
<evidence type="ECO:0000256" key="1">
    <source>
        <dbReference type="SAM" id="SignalP"/>
    </source>
</evidence>
<name>A0ABU1DAL5_9HYPH</name>
<dbReference type="RefSeq" id="WP_309388165.1">
    <property type="nucleotide sequence ID" value="NZ_JADBEO010000001.1"/>
</dbReference>
<dbReference type="EMBL" id="JADBEO010000001">
    <property type="protein sequence ID" value="MDR4305117.1"/>
    <property type="molecule type" value="Genomic_DNA"/>
</dbReference>
<keyword evidence="3" id="KW-1185">Reference proteome</keyword>
<feature type="signal peptide" evidence="1">
    <location>
        <begin position="1"/>
        <end position="23"/>
    </location>
</feature>
<reference evidence="2" key="1">
    <citation type="submission" date="2020-10" db="EMBL/GenBank/DDBJ databases">
        <authorList>
            <person name="Abbas A."/>
            <person name="Razzaq R."/>
            <person name="Waqas M."/>
            <person name="Abbas N."/>
            <person name="Nielsen T.K."/>
            <person name="Hansen L.H."/>
            <person name="Hussain S."/>
            <person name="Shahid M."/>
        </authorList>
    </citation>
    <scope>NUCLEOTIDE SEQUENCE</scope>
    <source>
        <strain evidence="2">S14</strain>
    </source>
</reference>
<organism evidence="2 3">
    <name type="scientific">Chelatococcus sambhunathii</name>
    <dbReference type="NCBI Taxonomy" id="363953"/>
    <lineage>
        <taxon>Bacteria</taxon>
        <taxon>Pseudomonadati</taxon>
        <taxon>Pseudomonadota</taxon>
        <taxon>Alphaproteobacteria</taxon>
        <taxon>Hyphomicrobiales</taxon>
        <taxon>Chelatococcaceae</taxon>
        <taxon>Chelatococcus</taxon>
    </lineage>
</organism>
<evidence type="ECO:0000313" key="3">
    <source>
        <dbReference type="Proteomes" id="UP001181622"/>
    </source>
</evidence>
<proteinExistence type="predicted"/>
<dbReference type="Proteomes" id="UP001181622">
    <property type="component" value="Unassembled WGS sequence"/>
</dbReference>